<sequence>MFKKLAFSFKTKFYPIKANINSKGEKIYHCPEGRLYYSVKPVDYFKNEKQAERAGYRKSKI</sequence>
<evidence type="ECO:0000313" key="2">
    <source>
        <dbReference type="Proteomes" id="UP000501076"/>
    </source>
</evidence>
<dbReference type="RefSeq" id="WP_171777890.1">
    <property type="nucleotide sequence ID" value="NZ_CP045273.1"/>
</dbReference>
<reference evidence="1 2" key="1">
    <citation type="submission" date="2019-10" db="EMBL/GenBank/DDBJ databases">
        <title>Complete genome sequences for adaption low water activity.</title>
        <authorList>
            <person name="Zhao L."/>
            <person name="Zhong J."/>
        </authorList>
    </citation>
    <scope>NUCLEOTIDE SEQUENCE [LARGE SCALE GENOMIC DNA]</scope>
    <source>
        <strain evidence="1 2">FDU301</strain>
        <plasmid evidence="2">pfdu301a</plasmid>
    </source>
</reference>
<keyword evidence="1" id="KW-0614">Plasmid</keyword>
<name>A0A6M6E5P1_PRIMG</name>
<gene>
    <name evidence="1" type="ORF">FDZ14_27795</name>
</gene>
<protein>
    <submittedName>
        <fullName evidence="1">Uncharacterized protein</fullName>
    </submittedName>
</protein>
<proteinExistence type="predicted"/>
<dbReference type="Proteomes" id="UP000501076">
    <property type="component" value="Plasmid pFDU301A"/>
</dbReference>
<evidence type="ECO:0000313" key="1">
    <source>
        <dbReference type="EMBL" id="QJX79908.1"/>
    </source>
</evidence>
<geneLocation type="plasmid" evidence="2">
    <name>pfdu301a</name>
</geneLocation>
<organism evidence="1 2">
    <name type="scientific">Priestia megaterium</name>
    <name type="common">Bacillus megaterium</name>
    <dbReference type="NCBI Taxonomy" id="1404"/>
    <lineage>
        <taxon>Bacteria</taxon>
        <taxon>Bacillati</taxon>
        <taxon>Bacillota</taxon>
        <taxon>Bacilli</taxon>
        <taxon>Bacillales</taxon>
        <taxon>Bacillaceae</taxon>
        <taxon>Priestia</taxon>
    </lineage>
</organism>
<dbReference type="AlphaFoldDB" id="A0A6M6E5P1"/>
<accession>A0A6M6E5P1</accession>
<dbReference type="EMBL" id="CP045273">
    <property type="protein sequence ID" value="QJX79908.1"/>
    <property type="molecule type" value="Genomic_DNA"/>
</dbReference>